<keyword evidence="3" id="KW-1185">Reference proteome</keyword>
<gene>
    <name evidence="2" type="ORF">QBC35DRAFT_535181</name>
</gene>
<accession>A0AAN7AEF5</accession>
<dbReference type="AlphaFoldDB" id="A0AAN7AEF5"/>
<proteinExistence type="predicted"/>
<dbReference type="EMBL" id="MU864501">
    <property type="protein sequence ID" value="KAK4184178.1"/>
    <property type="molecule type" value="Genomic_DNA"/>
</dbReference>
<evidence type="ECO:0000313" key="2">
    <source>
        <dbReference type="EMBL" id="KAK4184178.1"/>
    </source>
</evidence>
<protein>
    <submittedName>
        <fullName evidence="2">Uncharacterized protein</fullName>
    </submittedName>
</protein>
<feature type="region of interest" description="Disordered" evidence="1">
    <location>
        <begin position="63"/>
        <end position="83"/>
    </location>
</feature>
<name>A0AAN7AEF5_9PEZI</name>
<reference evidence="2" key="2">
    <citation type="submission" date="2023-05" db="EMBL/GenBank/DDBJ databases">
        <authorList>
            <consortium name="Lawrence Berkeley National Laboratory"/>
            <person name="Steindorff A."/>
            <person name="Hensen N."/>
            <person name="Bonometti L."/>
            <person name="Westerberg I."/>
            <person name="Brannstrom I.O."/>
            <person name="Guillou S."/>
            <person name="Cros-Aarteil S."/>
            <person name="Calhoun S."/>
            <person name="Haridas S."/>
            <person name="Kuo A."/>
            <person name="Mondo S."/>
            <person name="Pangilinan J."/>
            <person name="Riley R."/>
            <person name="Labutti K."/>
            <person name="Andreopoulos B."/>
            <person name="Lipzen A."/>
            <person name="Chen C."/>
            <person name="Yanf M."/>
            <person name="Daum C."/>
            <person name="Ng V."/>
            <person name="Clum A."/>
            <person name="Ohm R."/>
            <person name="Martin F."/>
            <person name="Silar P."/>
            <person name="Natvig D."/>
            <person name="Lalanne C."/>
            <person name="Gautier V."/>
            <person name="Ament-Velasquez S.L."/>
            <person name="Kruys A."/>
            <person name="Hutchinson M.I."/>
            <person name="Powell A.J."/>
            <person name="Barry K."/>
            <person name="Miller A.N."/>
            <person name="Grigoriev I.V."/>
            <person name="Debuchy R."/>
            <person name="Gladieux P."/>
            <person name="Thoren M.H."/>
            <person name="Johannesson H."/>
        </authorList>
    </citation>
    <scope>NUCLEOTIDE SEQUENCE</scope>
    <source>
        <strain evidence="2">PSN309</strain>
    </source>
</reference>
<organism evidence="2 3">
    <name type="scientific">Podospora australis</name>
    <dbReference type="NCBI Taxonomy" id="1536484"/>
    <lineage>
        <taxon>Eukaryota</taxon>
        <taxon>Fungi</taxon>
        <taxon>Dikarya</taxon>
        <taxon>Ascomycota</taxon>
        <taxon>Pezizomycotina</taxon>
        <taxon>Sordariomycetes</taxon>
        <taxon>Sordariomycetidae</taxon>
        <taxon>Sordariales</taxon>
        <taxon>Podosporaceae</taxon>
        <taxon>Podospora</taxon>
    </lineage>
</organism>
<reference evidence="2" key="1">
    <citation type="journal article" date="2023" name="Mol. Phylogenet. Evol.">
        <title>Genome-scale phylogeny and comparative genomics of the fungal order Sordariales.</title>
        <authorList>
            <person name="Hensen N."/>
            <person name="Bonometti L."/>
            <person name="Westerberg I."/>
            <person name="Brannstrom I.O."/>
            <person name="Guillou S."/>
            <person name="Cros-Aarteil S."/>
            <person name="Calhoun S."/>
            <person name="Haridas S."/>
            <person name="Kuo A."/>
            <person name="Mondo S."/>
            <person name="Pangilinan J."/>
            <person name="Riley R."/>
            <person name="LaButti K."/>
            <person name="Andreopoulos B."/>
            <person name="Lipzen A."/>
            <person name="Chen C."/>
            <person name="Yan M."/>
            <person name="Daum C."/>
            <person name="Ng V."/>
            <person name="Clum A."/>
            <person name="Steindorff A."/>
            <person name="Ohm R.A."/>
            <person name="Martin F."/>
            <person name="Silar P."/>
            <person name="Natvig D.O."/>
            <person name="Lalanne C."/>
            <person name="Gautier V."/>
            <person name="Ament-Velasquez S.L."/>
            <person name="Kruys A."/>
            <person name="Hutchinson M.I."/>
            <person name="Powell A.J."/>
            <person name="Barry K."/>
            <person name="Miller A.N."/>
            <person name="Grigoriev I.V."/>
            <person name="Debuchy R."/>
            <person name="Gladieux P."/>
            <person name="Hiltunen Thoren M."/>
            <person name="Johannesson H."/>
        </authorList>
    </citation>
    <scope>NUCLEOTIDE SEQUENCE</scope>
    <source>
        <strain evidence="2">PSN309</strain>
    </source>
</reference>
<evidence type="ECO:0000313" key="3">
    <source>
        <dbReference type="Proteomes" id="UP001302126"/>
    </source>
</evidence>
<dbReference type="Proteomes" id="UP001302126">
    <property type="component" value="Unassembled WGS sequence"/>
</dbReference>
<evidence type="ECO:0000256" key="1">
    <source>
        <dbReference type="SAM" id="MobiDB-lite"/>
    </source>
</evidence>
<comment type="caution">
    <text evidence="2">The sequence shown here is derived from an EMBL/GenBank/DDBJ whole genome shotgun (WGS) entry which is preliminary data.</text>
</comment>
<sequence length="239" mass="27710">MSSDYESFALDFETLSTWLTQLTTGAVSTCTCLVCELRSDRDMTQEVGFSSFFSITPIRFGPSKLPTRNKREAEENGRQNPSLEIFGCGGAGKFQEWEDRGLIGMVGYSTALTEISFEEKCTPLLDDMTVRTRTWTSLQFPACHRWMDAEMMLPPTLYRDDPISFHMLDKCTDLFAPESPIRCKVVLQQQQQQQQRRRASSQDSYIQPIILVKVCSRKREERKGKQRRERIYGWAWQDR</sequence>